<gene>
    <name evidence="3" type="ORF">ABS770_04385</name>
</gene>
<proteinExistence type="predicted"/>
<dbReference type="EMBL" id="JBELQD010000002">
    <property type="protein sequence ID" value="MER2287486.1"/>
    <property type="molecule type" value="Genomic_DNA"/>
</dbReference>
<accession>A0ABV1QY96</accession>
<keyword evidence="4" id="KW-1185">Reference proteome</keyword>
<feature type="region of interest" description="Disordered" evidence="2">
    <location>
        <begin position="1"/>
        <end position="80"/>
    </location>
</feature>
<feature type="coiled-coil region" evidence="1">
    <location>
        <begin position="112"/>
        <end position="188"/>
    </location>
</feature>
<dbReference type="Proteomes" id="UP001432995">
    <property type="component" value="Unassembled WGS sequence"/>
</dbReference>
<reference evidence="3" key="1">
    <citation type="submission" date="2024-06" db="EMBL/GenBank/DDBJ databases">
        <authorList>
            <person name="Campbell A.G."/>
        </authorList>
    </citation>
    <scope>NUCLEOTIDE SEQUENCE</scope>
    <source>
        <strain evidence="3">EM17</strain>
    </source>
</reference>
<evidence type="ECO:0000313" key="4">
    <source>
        <dbReference type="Proteomes" id="UP001432995"/>
    </source>
</evidence>
<protein>
    <submittedName>
        <fullName evidence="3">ATPase</fullName>
    </submittedName>
</protein>
<evidence type="ECO:0000256" key="1">
    <source>
        <dbReference type="SAM" id="Coils"/>
    </source>
</evidence>
<organism evidence="3 4">
    <name type="scientific">Methylobacterium brachiatum</name>
    <dbReference type="NCBI Taxonomy" id="269660"/>
    <lineage>
        <taxon>Bacteria</taxon>
        <taxon>Pseudomonadati</taxon>
        <taxon>Pseudomonadota</taxon>
        <taxon>Alphaproteobacteria</taxon>
        <taxon>Hyphomicrobiales</taxon>
        <taxon>Methylobacteriaceae</taxon>
        <taxon>Methylobacterium</taxon>
    </lineage>
</organism>
<evidence type="ECO:0000313" key="3">
    <source>
        <dbReference type="EMBL" id="MER2287486.1"/>
    </source>
</evidence>
<sequence length="209" mass="23988">MSEPARTIPPHEAGSRAAPGPLRDWLATMKTHSPAEPRGDARPQEAQLDARTPRGAEAAWSPRLVSPPDGSQAGSEDADVSELMAENLMLKAKLRLEADRQDELQAILAEEIRTLREHIREEIGSIEDLRAEQEEVRAEREEFRSERERFRQEREHMRIERDRAVAERDALRAERHAIAAERDALREERDLWRARTEALAQPLFQSPKR</sequence>
<evidence type="ECO:0000256" key="2">
    <source>
        <dbReference type="SAM" id="MobiDB-lite"/>
    </source>
</evidence>
<feature type="compositionally biased region" description="Basic and acidic residues" evidence="2">
    <location>
        <begin position="33"/>
        <end position="43"/>
    </location>
</feature>
<keyword evidence="1" id="KW-0175">Coiled coil</keyword>
<comment type="caution">
    <text evidence="3">The sequence shown here is derived from an EMBL/GenBank/DDBJ whole genome shotgun (WGS) entry which is preliminary data.</text>
</comment>
<name>A0ABV1QY96_9HYPH</name>
<dbReference type="RefSeq" id="WP_350376728.1">
    <property type="nucleotide sequence ID" value="NZ_JBELQD010000002.1"/>
</dbReference>